<evidence type="ECO:0000256" key="1">
    <source>
        <dbReference type="SAM" id="SignalP"/>
    </source>
</evidence>
<keyword evidence="3" id="KW-1185">Reference proteome</keyword>
<dbReference type="RefSeq" id="WP_137101573.1">
    <property type="nucleotide sequence ID" value="NZ_CP039865.1"/>
</dbReference>
<protein>
    <recommendedName>
        <fullName evidence="4">DUF3617 family protein</fullName>
    </recommendedName>
</protein>
<feature type="chain" id="PRO_5020790610" description="DUF3617 family protein" evidence="1">
    <location>
        <begin position="20"/>
        <end position="127"/>
    </location>
</feature>
<sequence length="127" mass="13638">MLYRLALATLLIATVPALAQPRAAERRSTDFAGQWASQPGGRAGVEIRVSGHQIEAREVFTTRTASSCGTRGGGQVNGLTANIRFQGICADGRTTSDTRCTVTLETRDRIKTSCRNGHTAVLHRVGR</sequence>
<accession>A0A4D7QLZ2</accession>
<evidence type="ECO:0000313" key="3">
    <source>
        <dbReference type="Proteomes" id="UP000298588"/>
    </source>
</evidence>
<evidence type="ECO:0000313" key="2">
    <source>
        <dbReference type="EMBL" id="QCK88245.1"/>
    </source>
</evidence>
<dbReference type="AlphaFoldDB" id="A0A4D7QLZ2"/>
<proteinExistence type="predicted"/>
<dbReference type="OrthoDB" id="8480389at2"/>
<organism evidence="2 3">
    <name type="scientific">Phreatobacter aquaticus</name>
    <dbReference type="NCBI Taxonomy" id="2570229"/>
    <lineage>
        <taxon>Bacteria</taxon>
        <taxon>Pseudomonadati</taxon>
        <taxon>Pseudomonadota</taxon>
        <taxon>Alphaproteobacteria</taxon>
        <taxon>Hyphomicrobiales</taxon>
        <taxon>Phreatobacteraceae</taxon>
        <taxon>Phreatobacter</taxon>
    </lineage>
</organism>
<feature type="signal peptide" evidence="1">
    <location>
        <begin position="1"/>
        <end position="19"/>
    </location>
</feature>
<gene>
    <name evidence="2" type="ORF">E8L99_22025</name>
</gene>
<keyword evidence="1" id="KW-0732">Signal</keyword>
<name>A0A4D7QLZ2_9HYPH</name>
<dbReference type="Proteomes" id="UP000298588">
    <property type="component" value="Chromosome"/>
</dbReference>
<reference evidence="2 3" key="1">
    <citation type="submission" date="2019-04" db="EMBL/GenBank/DDBJ databases">
        <title>Phreatobacter aquaticus sp. nov.</title>
        <authorList>
            <person name="Choi A."/>
            <person name="Baek K."/>
        </authorList>
    </citation>
    <scope>NUCLEOTIDE SEQUENCE [LARGE SCALE GENOMIC DNA]</scope>
    <source>
        <strain evidence="2 3">NMCR1094</strain>
    </source>
</reference>
<dbReference type="EMBL" id="CP039865">
    <property type="protein sequence ID" value="QCK88245.1"/>
    <property type="molecule type" value="Genomic_DNA"/>
</dbReference>
<dbReference type="KEGG" id="paqt:E8L99_22025"/>
<evidence type="ECO:0008006" key="4">
    <source>
        <dbReference type="Google" id="ProtNLM"/>
    </source>
</evidence>